<feature type="non-terminal residue" evidence="1">
    <location>
        <position position="1"/>
    </location>
</feature>
<evidence type="ECO:0000313" key="2">
    <source>
        <dbReference type="Proteomes" id="UP001159405"/>
    </source>
</evidence>
<dbReference type="EMBL" id="CALNXK010000025">
    <property type="protein sequence ID" value="CAH3112662.1"/>
    <property type="molecule type" value="Genomic_DNA"/>
</dbReference>
<keyword evidence="2" id="KW-1185">Reference proteome</keyword>
<dbReference type="PANTHER" id="PTHR34485:SF2">
    <property type="entry name" value="PROLINE RICH, LACRIMAL 1"/>
    <property type="match status" value="1"/>
</dbReference>
<gene>
    <name evidence="1" type="ORF">PLOB_00021427</name>
</gene>
<proteinExistence type="predicted"/>
<organism evidence="1 2">
    <name type="scientific">Porites lobata</name>
    <dbReference type="NCBI Taxonomy" id="104759"/>
    <lineage>
        <taxon>Eukaryota</taxon>
        <taxon>Metazoa</taxon>
        <taxon>Cnidaria</taxon>
        <taxon>Anthozoa</taxon>
        <taxon>Hexacorallia</taxon>
        <taxon>Scleractinia</taxon>
        <taxon>Fungiina</taxon>
        <taxon>Poritidae</taxon>
        <taxon>Porites</taxon>
    </lineage>
</organism>
<evidence type="ECO:0000313" key="1">
    <source>
        <dbReference type="EMBL" id="CAH3112662.1"/>
    </source>
</evidence>
<dbReference type="Proteomes" id="UP001159405">
    <property type="component" value="Unassembled WGS sequence"/>
</dbReference>
<sequence>EGKVYKCGGHVGRAHYNKLKEVSKKKVFSADIKRKYKEKFPQVESVVGKYEEHRAGCGCLRDNFLTNARVNHFCCFQQCSTPQEYARRLRALGEYHSRDIHEWDGGECGFHPKIVCSCKKCKEDEELQCQGKPYKMKNSLTCDYHWLQYRIECERRAEDADSVIHPPMGRGHSNLCEAHFTVLPNYRAKDQNLCRLVNQLDTFMLFVGVSGVEAKPCSIITIKDDVITAILQLQIIKTLIYCVTPMSIWVHFYRETLPSKTQLFLTS</sequence>
<reference evidence="1 2" key="1">
    <citation type="submission" date="2022-05" db="EMBL/GenBank/DDBJ databases">
        <authorList>
            <consortium name="Genoscope - CEA"/>
            <person name="William W."/>
        </authorList>
    </citation>
    <scope>NUCLEOTIDE SEQUENCE [LARGE SCALE GENOMIC DNA]</scope>
</reference>
<name>A0ABN8NK58_9CNID</name>
<protein>
    <submittedName>
        <fullName evidence="1">Uncharacterized protein</fullName>
    </submittedName>
</protein>
<accession>A0ABN8NK58</accession>
<dbReference type="PANTHER" id="PTHR34485">
    <property type="entry name" value="PROLINE-RICH, LACRIMAL 1"/>
    <property type="match status" value="1"/>
</dbReference>
<comment type="caution">
    <text evidence="1">The sequence shown here is derived from an EMBL/GenBank/DDBJ whole genome shotgun (WGS) entry which is preliminary data.</text>
</comment>